<accession>A0A507AKD6</accession>
<feature type="region of interest" description="Disordered" evidence="8">
    <location>
        <begin position="1"/>
        <end position="26"/>
    </location>
</feature>
<evidence type="ECO:0000256" key="7">
    <source>
        <dbReference type="ARBA" id="ARBA00023049"/>
    </source>
</evidence>
<evidence type="ECO:0000256" key="1">
    <source>
        <dbReference type="ARBA" id="ARBA00001947"/>
    </source>
</evidence>
<dbReference type="CDD" id="cd08662">
    <property type="entry name" value="M13"/>
    <property type="match status" value="1"/>
</dbReference>
<dbReference type="PANTHER" id="PTHR11733">
    <property type="entry name" value="ZINC METALLOPROTEASE FAMILY M13 NEPRILYSIN-RELATED"/>
    <property type="match status" value="1"/>
</dbReference>
<sequence length="781" mass="87243">MATPEQAPLASRQPGNDLRQDLPDESTPLLNREENAVVNGEDEGRAAVIGRRLRRWKQDRWISLCVSILLVAVVIVLLVLFGVYRSSRMNSTTSLCLTPACIHAASEFLYSLSPKYQELDPCTDFETLVCDGWRDRHDMRPDQSMTDALNIMAQNGDSILRHVLEGIYPGESNHSTFSPRSLAEATASIDEQNFNEIQRAYNACMAVNDISKRGITPIEEVLKDLTSTFNDSSSWSDSLLFLQRHGIDAFSNIYVTADDKEPDTTVVVIAPREAPGLPAKGYYKDDEVVSGYLDAITKVLGAIKSTSQDANKTAKAIVDLEIKIAGATPDIEEFSDITKSYNPMALKDSAKLIPELGLDHVVQSLAPSNYTVNRTITSFPEFLQNVSSILSDSPKEAIQGFFVWKVIQNTANLVEAPEVKPYKQFVNTLSGKDPDATPERFRTCLSHVDSGLGWILSRFFVEKAFSEKAKDLGDQVISDIRKVFISKIESLEWMDDEVKKVATDKVQKITQKIGYPTKSPNILEPKALQDYYAALNTTDVYFDNAIAQAEFQVNKTWSALGKPTDRDQWGMTASTVNAYYNPPGNEIVFPAGIMQFPLFGGDLPSYINYGGFGAVAGHELSHAFDNNGRFYDAEGKYQDWWTNKTIDEFEKRADCFVEEYSNFTVQGTNGTLHINGKNTEGENIADAGGLSAAWAAWQERRKSSPDLDLPGLNFFTQEQLFYITYGNVWCSKFKPAMLTQRVLTDEHSPDMIRILGTAMYNSRGFREAFKCPKKDPVCELW</sequence>
<comment type="similarity">
    <text evidence="2">Belongs to the peptidase M13 family.</text>
</comment>
<dbReference type="GO" id="GO:0004222">
    <property type="term" value="F:metalloendopeptidase activity"/>
    <property type="evidence" value="ECO:0007669"/>
    <property type="project" value="InterPro"/>
</dbReference>
<evidence type="ECO:0000256" key="9">
    <source>
        <dbReference type="SAM" id="Phobius"/>
    </source>
</evidence>
<evidence type="ECO:0000256" key="5">
    <source>
        <dbReference type="ARBA" id="ARBA00022801"/>
    </source>
</evidence>
<proteinExistence type="inferred from homology"/>
<dbReference type="Gene3D" id="1.10.1380.10">
    <property type="entry name" value="Neutral endopeptidase , domain2"/>
    <property type="match status" value="1"/>
</dbReference>
<dbReference type="PANTHER" id="PTHR11733:SF167">
    <property type="entry name" value="FI17812P1-RELATED"/>
    <property type="match status" value="1"/>
</dbReference>
<keyword evidence="5" id="KW-0378">Hydrolase</keyword>
<dbReference type="OrthoDB" id="6475849at2759"/>
<evidence type="ECO:0000256" key="2">
    <source>
        <dbReference type="ARBA" id="ARBA00007357"/>
    </source>
</evidence>
<dbReference type="EMBL" id="SKBQ01000084">
    <property type="protein sequence ID" value="TPX07883.1"/>
    <property type="molecule type" value="Genomic_DNA"/>
</dbReference>
<dbReference type="InterPro" id="IPR042089">
    <property type="entry name" value="Peptidase_M13_dom_2"/>
</dbReference>
<keyword evidence="9" id="KW-0812">Transmembrane</keyword>
<evidence type="ECO:0000256" key="4">
    <source>
        <dbReference type="ARBA" id="ARBA00022723"/>
    </source>
</evidence>
<keyword evidence="9" id="KW-1133">Transmembrane helix</keyword>
<dbReference type="Pfam" id="PF01431">
    <property type="entry name" value="Peptidase_M13"/>
    <property type="match status" value="1"/>
</dbReference>
<dbReference type="STRING" id="1093900.A0A507AKD6"/>
<evidence type="ECO:0000256" key="8">
    <source>
        <dbReference type="SAM" id="MobiDB-lite"/>
    </source>
</evidence>
<feature type="domain" description="Peptidase M13 N-terminal" evidence="11">
    <location>
        <begin position="121"/>
        <end position="516"/>
    </location>
</feature>
<protein>
    <recommendedName>
        <fullName evidence="14">Endothelin-converting enzyme 1</fullName>
    </recommendedName>
</protein>
<dbReference type="InterPro" id="IPR000718">
    <property type="entry name" value="Peptidase_M13"/>
</dbReference>
<evidence type="ECO:0000313" key="12">
    <source>
        <dbReference type="EMBL" id="TPX07883.1"/>
    </source>
</evidence>
<dbReference type="GO" id="GO:0046872">
    <property type="term" value="F:metal ion binding"/>
    <property type="evidence" value="ECO:0007669"/>
    <property type="project" value="UniProtKB-KW"/>
</dbReference>
<comment type="caution">
    <text evidence="12">The sequence shown here is derived from an EMBL/GenBank/DDBJ whole genome shotgun (WGS) entry which is preliminary data.</text>
</comment>
<name>A0A507AKD6_9PEZI</name>
<evidence type="ECO:0000313" key="13">
    <source>
        <dbReference type="Proteomes" id="UP000319257"/>
    </source>
</evidence>
<dbReference type="GeneID" id="41977905"/>
<evidence type="ECO:0000259" key="10">
    <source>
        <dbReference type="Pfam" id="PF01431"/>
    </source>
</evidence>
<dbReference type="InterPro" id="IPR018497">
    <property type="entry name" value="Peptidase_M13_C"/>
</dbReference>
<dbReference type="PRINTS" id="PR00786">
    <property type="entry name" value="NEPRILYSIN"/>
</dbReference>
<dbReference type="Gene3D" id="3.40.390.10">
    <property type="entry name" value="Collagenase (Catalytic Domain)"/>
    <property type="match status" value="1"/>
</dbReference>
<evidence type="ECO:0000256" key="3">
    <source>
        <dbReference type="ARBA" id="ARBA00022670"/>
    </source>
</evidence>
<evidence type="ECO:0000259" key="11">
    <source>
        <dbReference type="Pfam" id="PF05649"/>
    </source>
</evidence>
<keyword evidence="6" id="KW-0862">Zinc</keyword>
<evidence type="ECO:0000256" key="6">
    <source>
        <dbReference type="ARBA" id="ARBA00022833"/>
    </source>
</evidence>
<organism evidence="12 13">
    <name type="scientific">Thyridium curvatum</name>
    <dbReference type="NCBI Taxonomy" id="1093900"/>
    <lineage>
        <taxon>Eukaryota</taxon>
        <taxon>Fungi</taxon>
        <taxon>Dikarya</taxon>
        <taxon>Ascomycota</taxon>
        <taxon>Pezizomycotina</taxon>
        <taxon>Sordariomycetes</taxon>
        <taxon>Sordariomycetidae</taxon>
        <taxon>Thyridiales</taxon>
        <taxon>Thyridiaceae</taxon>
        <taxon>Thyridium</taxon>
    </lineage>
</organism>
<evidence type="ECO:0008006" key="14">
    <source>
        <dbReference type="Google" id="ProtNLM"/>
    </source>
</evidence>
<dbReference type="InterPro" id="IPR024079">
    <property type="entry name" value="MetalloPept_cat_dom_sf"/>
</dbReference>
<dbReference type="InParanoid" id="A0A507AKD6"/>
<dbReference type="InterPro" id="IPR008753">
    <property type="entry name" value="Peptidase_M13_N"/>
</dbReference>
<dbReference type="RefSeq" id="XP_030989594.1">
    <property type="nucleotide sequence ID" value="XM_031133078.1"/>
</dbReference>
<dbReference type="Pfam" id="PF05649">
    <property type="entry name" value="Peptidase_M13_N"/>
    <property type="match status" value="1"/>
</dbReference>
<dbReference type="Proteomes" id="UP000319257">
    <property type="component" value="Unassembled WGS sequence"/>
</dbReference>
<keyword evidence="13" id="KW-1185">Reference proteome</keyword>
<dbReference type="AlphaFoldDB" id="A0A507AKD6"/>
<keyword evidence="9" id="KW-0472">Membrane</keyword>
<feature type="transmembrane region" description="Helical" evidence="9">
    <location>
        <begin position="61"/>
        <end position="84"/>
    </location>
</feature>
<reference evidence="12 13" key="1">
    <citation type="submission" date="2019-06" db="EMBL/GenBank/DDBJ databases">
        <title>Draft genome sequence of the filamentous fungus Phialemoniopsis curvata isolated from diesel fuel.</title>
        <authorList>
            <person name="Varaljay V.A."/>
            <person name="Lyon W.J."/>
            <person name="Crouch A.L."/>
            <person name="Drake C.E."/>
            <person name="Hollomon J.M."/>
            <person name="Nadeau L.J."/>
            <person name="Nunn H.S."/>
            <person name="Stevenson B.S."/>
            <person name="Bojanowski C.L."/>
            <person name="Crookes-Goodson W.J."/>
        </authorList>
    </citation>
    <scope>NUCLEOTIDE SEQUENCE [LARGE SCALE GENOMIC DNA]</scope>
    <source>
        <strain evidence="12 13">D216</strain>
    </source>
</reference>
<comment type="cofactor">
    <cofactor evidence="1">
        <name>Zn(2+)</name>
        <dbReference type="ChEBI" id="CHEBI:29105"/>
    </cofactor>
</comment>
<dbReference type="GO" id="GO:0005886">
    <property type="term" value="C:plasma membrane"/>
    <property type="evidence" value="ECO:0007669"/>
    <property type="project" value="TreeGrafter"/>
</dbReference>
<dbReference type="SUPFAM" id="SSF55486">
    <property type="entry name" value="Metalloproteases ('zincins'), catalytic domain"/>
    <property type="match status" value="1"/>
</dbReference>
<dbReference type="GO" id="GO:0016485">
    <property type="term" value="P:protein processing"/>
    <property type="evidence" value="ECO:0007669"/>
    <property type="project" value="TreeGrafter"/>
</dbReference>
<keyword evidence="4" id="KW-0479">Metal-binding</keyword>
<dbReference type="PROSITE" id="PS51885">
    <property type="entry name" value="NEPRILYSIN"/>
    <property type="match status" value="1"/>
</dbReference>
<keyword evidence="3" id="KW-0645">Protease</keyword>
<keyword evidence="7" id="KW-0482">Metalloprotease</keyword>
<gene>
    <name evidence="12" type="ORF">E0L32_010458</name>
</gene>
<feature type="domain" description="Peptidase M13 C-terminal" evidence="10">
    <location>
        <begin position="577"/>
        <end position="777"/>
    </location>
</feature>